<evidence type="ECO:0000256" key="9">
    <source>
        <dbReference type="ARBA" id="ARBA00023239"/>
    </source>
</evidence>
<feature type="modified residue" description="Pyruvic acid (Ser); by autocatalysis" evidence="12">
    <location>
        <position position="670"/>
    </location>
</feature>
<dbReference type="EC" id="4.1.1.65" evidence="12"/>
<keyword evidence="10 12" id="KW-1208">Phospholipid metabolism</keyword>
<dbReference type="InterPro" id="IPR033179">
    <property type="entry name" value="PSD_type2_pro"/>
</dbReference>
<comment type="domain">
    <text evidence="12">The C2 domains have an essential, but non-catalytic function. They may facilitate interactions with other proteins and are required for lipid transport function.</text>
</comment>
<dbReference type="GO" id="GO:0005795">
    <property type="term" value="C:Golgi stack"/>
    <property type="evidence" value="ECO:0007669"/>
    <property type="project" value="UniProtKB-UniRule"/>
</dbReference>
<dbReference type="OrthoDB" id="67700at2759"/>
<dbReference type="InterPro" id="IPR018247">
    <property type="entry name" value="EF_Hand_1_Ca_BS"/>
</dbReference>
<dbReference type="Proteomes" id="UP000189580">
    <property type="component" value="Chromosome d"/>
</dbReference>
<dbReference type="GO" id="GO:0000139">
    <property type="term" value="C:Golgi membrane"/>
    <property type="evidence" value="ECO:0007669"/>
    <property type="project" value="UniProtKB-SubCell"/>
</dbReference>
<evidence type="ECO:0000313" key="16">
    <source>
        <dbReference type="Proteomes" id="UP000189580"/>
    </source>
</evidence>
<proteinExistence type="inferred from homology"/>
<feature type="compositionally biased region" description="Basic and acidic residues" evidence="13">
    <location>
        <begin position="717"/>
        <end position="731"/>
    </location>
</feature>
<dbReference type="GeneID" id="30037468"/>
<feature type="site" description="Cleavage (non-hydrolytic); by autocatalysis" evidence="12">
    <location>
        <begin position="669"/>
        <end position="670"/>
    </location>
</feature>
<evidence type="ECO:0000256" key="6">
    <source>
        <dbReference type="ARBA" id="ARBA00023136"/>
    </source>
</evidence>
<evidence type="ECO:0000256" key="1">
    <source>
        <dbReference type="ARBA" id="ARBA00005189"/>
    </source>
</evidence>
<comment type="cofactor">
    <cofactor evidence="12">
        <name>pyruvate</name>
        <dbReference type="ChEBI" id="CHEBI:15361"/>
    </cofactor>
    <text evidence="12">Binds 1 pyruvoyl group covalently per subunit.</text>
</comment>
<dbReference type="AlphaFoldDB" id="A0A167ENH8"/>
<comment type="PTM">
    <text evidence="12">Is synthesized initially as an inactive proenzyme. Formation of the active enzyme involves a self-maturation process in which the active site pyruvoyl group is generated from an internal serine residue via an autocatalytic post-translational modification. Two non-identical subunits are generated from the proenzyme in this reaction, and the pyruvate is formed at the N-terminus of the alpha chain, which is derived from the carboxyl end of the proenzyme. The autoendoproteolytic cleavage occurs by a canonical serine protease mechanism, in which the side chain hydroxyl group of the serine supplies its oxygen atom to form the C-terminus of the beta chain, while the remainder of the serine residue undergoes an oxidative deamination to produce ammonia and the pyruvoyl prosthetic group on the alpha chain. During this reaction, the Ser that is part of the protease active site of the proenzyme becomes the pyruvoyl prosthetic group, which constitutes an essential element of the active site of the mature decarboxylase.</text>
</comment>
<evidence type="ECO:0000256" key="8">
    <source>
        <dbReference type="ARBA" id="ARBA00023209"/>
    </source>
</evidence>
<name>A0A167ENH8_9ASCO</name>
<keyword evidence="8 12" id="KW-0594">Phospholipid biosynthesis</keyword>
<keyword evidence="11 12" id="KW-0670">Pyruvate</keyword>
<dbReference type="Pfam" id="PF00168">
    <property type="entry name" value="C2"/>
    <property type="match status" value="1"/>
</dbReference>
<dbReference type="PROSITE" id="PS00018">
    <property type="entry name" value="EF_HAND_1"/>
    <property type="match status" value="1"/>
</dbReference>
<dbReference type="GO" id="GO:0016540">
    <property type="term" value="P:protein autoprocessing"/>
    <property type="evidence" value="ECO:0007669"/>
    <property type="project" value="UniProtKB-UniRule"/>
</dbReference>
<evidence type="ECO:0000256" key="7">
    <source>
        <dbReference type="ARBA" id="ARBA00023145"/>
    </source>
</evidence>
<feature type="chain" id="PRO_5023449727" description="Phosphatidylserine decarboxylase 2 alpha chain" evidence="12">
    <location>
        <begin position="670"/>
        <end position="742"/>
    </location>
</feature>
<feature type="region of interest" description="Disordered" evidence="13">
    <location>
        <begin position="708"/>
        <end position="742"/>
    </location>
</feature>
<evidence type="ECO:0000256" key="10">
    <source>
        <dbReference type="ARBA" id="ARBA00023264"/>
    </source>
</evidence>
<feature type="active site" description="Charge relay system; for autoendoproteolytic cleavage activity" evidence="12">
    <location>
        <position position="525"/>
    </location>
</feature>
<dbReference type="PANTHER" id="PTHR10067:SF17">
    <property type="entry name" value="PHOSPHATIDYLSERINE DECARBOXYLASE PROENZYME 2"/>
    <property type="match status" value="1"/>
</dbReference>
<evidence type="ECO:0000259" key="14">
    <source>
        <dbReference type="PROSITE" id="PS50004"/>
    </source>
</evidence>
<protein>
    <recommendedName>
        <fullName evidence="12">Phosphatidylserine decarboxylase proenzyme 2</fullName>
        <ecNumber evidence="12">4.1.1.65</ecNumber>
    </recommendedName>
    <component>
        <recommendedName>
            <fullName evidence="12">Phosphatidylserine decarboxylase 2 beta chain</fullName>
        </recommendedName>
    </component>
    <component>
        <recommendedName>
            <fullName evidence="12">Phosphatidylserine decarboxylase 2 alpha chain</fullName>
        </recommendedName>
    </component>
</protein>
<accession>A0A167ENH8</accession>
<keyword evidence="12" id="KW-0967">Endosome</keyword>
<evidence type="ECO:0000256" key="12">
    <source>
        <dbReference type="HAMAP-Rule" id="MF_03209"/>
    </source>
</evidence>
<evidence type="ECO:0000313" key="15">
    <source>
        <dbReference type="EMBL" id="ANB14282.1"/>
    </source>
</evidence>
<dbReference type="InterPro" id="IPR011992">
    <property type="entry name" value="EF-hand-dom_pair"/>
</dbReference>
<dbReference type="Pfam" id="PF02666">
    <property type="entry name" value="PS_Dcarbxylase"/>
    <property type="match status" value="1"/>
</dbReference>
<reference evidence="15 16" key="1">
    <citation type="submission" date="2016-02" db="EMBL/GenBank/DDBJ databases">
        <title>Complete genome sequence and transcriptome regulation of the pentose utilising yeast Sugiyamaella lignohabitans.</title>
        <authorList>
            <person name="Bellasio M."/>
            <person name="Peymann A."/>
            <person name="Valli M."/>
            <person name="Sipitzky M."/>
            <person name="Graf A."/>
            <person name="Sauer M."/>
            <person name="Marx H."/>
            <person name="Mattanovich D."/>
        </authorList>
    </citation>
    <scope>NUCLEOTIDE SEQUENCE [LARGE SCALE GENOMIC DNA]</scope>
    <source>
        <strain evidence="15 16">CBS 10342</strain>
    </source>
</reference>
<keyword evidence="5 12" id="KW-0443">Lipid metabolism</keyword>
<comment type="subcellular location">
    <subcellularLocation>
        <location evidence="12">Golgi apparatus membrane</location>
        <topology evidence="12">Peripheral membrane protein</topology>
        <orientation evidence="12">Cytoplasmic side</orientation>
    </subcellularLocation>
    <subcellularLocation>
        <location evidence="12">Endosome membrane</location>
        <topology evidence="12">Peripheral membrane protein</topology>
        <orientation evidence="12">Cytoplasmic side</orientation>
    </subcellularLocation>
</comment>
<feature type="region of interest" description="Disordered" evidence="13">
    <location>
        <begin position="1"/>
        <end position="24"/>
    </location>
</feature>
<dbReference type="InterPro" id="IPR035892">
    <property type="entry name" value="C2_domain_sf"/>
</dbReference>
<dbReference type="SMART" id="SM00239">
    <property type="entry name" value="C2"/>
    <property type="match status" value="1"/>
</dbReference>
<dbReference type="InterPro" id="IPR033177">
    <property type="entry name" value="PSD-B"/>
</dbReference>
<feature type="domain" description="C2" evidence="14">
    <location>
        <begin position="28"/>
        <end position="144"/>
    </location>
</feature>
<keyword evidence="2 12" id="KW-0444">Lipid biosynthesis</keyword>
<keyword evidence="9 12" id="KW-0456">Lyase</keyword>
<evidence type="ECO:0000256" key="4">
    <source>
        <dbReference type="ARBA" id="ARBA00022837"/>
    </source>
</evidence>
<keyword evidence="6 12" id="KW-0472">Membrane</keyword>
<feature type="active site" description="Schiff-base intermediate with substrate; via pyruvic acid; for decarboxylase activity" evidence="12">
    <location>
        <position position="670"/>
    </location>
</feature>
<feature type="compositionally biased region" description="Basic and acidic residues" evidence="13">
    <location>
        <begin position="1"/>
        <end position="10"/>
    </location>
</feature>
<organism evidence="15 16">
    <name type="scientific">Sugiyamaella lignohabitans</name>
    <dbReference type="NCBI Taxonomy" id="796027"/>
    <lineage>
        <taxon>Eukaryota</taxon>
        <taxon>Fungi</taxon>
        <taxon>Dikarya</taxon>
        <taxon>Ascomycota</taxon>
        <taxon>Saccharomycotina</taxon>
        <taxon>Dipodascomycetes</taxon>
        <taxon>Dipodascales</taxon>
        <taxon>Trichomonascaceae</taxon>
        <taxon>Sugiyamaella</taxon>
    </lineage>
</organism>
<keyword evidence="16" id="KW-1185">Reference proteome</keyword>
<evidence type="ECO:0000256" key="13">
    <source>
        <dbReference type="SAM" id="MobiDB-lite"/>
    </source>
</evidence>
<feature type="chain" id="PRO_5023449728" description="Phosphatidylserine decarboxylase 2 beta chain" evidence="12">
    <location>
        <begin position="1"/>
        <end position="669"/>
    </location>
</feature>
<comment type="catalytic activity">
    <reaction evidence="12">
        <text>a 1,2-diacyl-sn-glycero-3-phospho-L-serine + H(+) = a 1,2-diacyl-sn-glycero-3-phosphoethanolamine + CO2</text>
        <dbReference type="Rhea" id="RHEA:20828"/>
        <dbReference type="ChEBI" id="CHEBI:15378"/>
        <dbReference type="ChEBI" id="CHEBI:16526"/>
        <dbReference type="ChEBI" id="CHEBI:57262"/>
        <dbReference type="ChEBI" id="CHEBI:64612"/>
        <dbReference type="EC" id="4.1.1.65"/>
    </reaction>
</comment>
<dbReference type="EMBL" id="CP014502">
    <property type="protein sequence ID" value="ANB14282.1"/>
    <property type="molecule type" value="Genomic_DNA"/>
</dbReference>
<keyword evidence="12" id="KW-0333">Golgi apparatus</keyword>
<dbReference type="HAMAP" id="MF_00663">
    <property type="entry name" value="PS_decarb_PSD_B_type2"/>
    <property type="match status" value="1"/>
</dbReference>
<dbReference type="InterPro" id="IPR000008">
    <property type="entry name" value="C2_dom"/>
</dbReference>
<keyword evidence="3 12" id="KW-0210">Decarboxylase</keyword>
<dbReference type="SUPFAM" id="SSF47473">
    <property type="entry name" value="EF-hand"/>
    <property type="match status" value="1"/>
</dbReference>
<comment type="subunit">
    <text evidence="12">Heterodimer of a large membrane-associated beta subunit and a small pyruvoyl-containing alpha subunit. Interacts with pstB2. This interaction may be a means to structurally tether the donor membrane (ER) harboring PstB2 to acceptor membranes (Golgi/endosomes) harboring PSD2 during PtdSer transport to the site of PtdEtn synthesis.</text>
</comment>
<gene>
    <name evidence="12 15" type="primary">PSD2</name>
    <name evidence="15" type="ORF">AWJ20_5247</name>
</gene>
<dbReference type="KEGG" id="slb:AWJ20_5247"/>
<feature type="region of interest" description="Disordered" evidence="13">
    <location>
        <begin position="274"/>
        <end position="302"/>
    </location>
</feature>
<dbReference type="PROSITE" id="PS50004">
    <property type="entry name" value="C2"/>
    <property type="match status" value="1"/>
</dbReference>
<evidence type="ECO:0000256" key="3">
    <source>
        <dbReference type="ARBA" id="ARBA00022793"/>
    </source>
</evidence>
<feature type="compositionally biased region" description="Low complexity" evidence="13">
    <location>
        <begin position="281"/>
        <end position="298"/>
    </location>
</feature>
<dbReference type="GO" id="GO:0006646">
    <property type="term" value="P:phosphatidylethanolamine biosynthetic process"/>
    <property type="evidence" value="ECO:0007669"/>
    <property type="project" value="UniProtKB-UniRule"/>
</dbReference>
<dbReference type="NCBIfam" id="TIGR00163">
    <property type="entry name" value="PS_decarb"/>
    <property type="match status" value="1"/>
</dbReference>
<evidence type="ECO:0000256" key="5">
    <source>
        <dbReference type="ARBA" id="ARBA00023098"/>
    </source>
</evidence>
<comment type="pathway">
    <text evidence="1">Lipid metabolism.</text>
</comment>
<comment type="function">
    <text evidence="12">Catalyzes the formation of phosphatidylethanolamine (PtdEtn) from phosphatidylserine (PtdSer). Plays a central role in phospholipid metabolism and in the interorganelle trafficking of phosphatidylserine.</text>
</comment>
<dbReference type="Gene3D" id="2.60.40.150">
    <property type="entry name" value="C2 domain"/>
    <property type="match status" value="1"/>
</dbReference>
<dbReference type="InterPro" id="IPR003817">
    <property type="entry name" value="PS_Dcarbxylase"/>
</dbReference>
<keyword evidence="4" id="KW-0106">Calcium</keyword>
<evidence type="ECO:0000256" key="2">
    <source>
        <dbReference type="ARBA" id="ARBA00022516"/>
    </source>
</evidence>
<comment type="pathway">
    <text evidence="12">Phospholipid metabolism; phosphatidylethanolamine biosynthesis; phosphatidylethanolamine from CDP-diacylglycerol: step 2/2.</text>
</comment>
<keyword evidence="7 12" id="KW-0865">Zymogen</keyword>
<comment type="similarity">
    <text evidence="12">Belongs to the phosphatidylserine decarboxylase family. PSD-B subfamily. Eukaryotic type II sub-subfamily.</text>
</comment>
<dbReference type="PANTHER" id="PTHR10067">
    <property type="entry name" value="PHOSPHATIDYLSERINE DECARBOXYLASE"/>
    <property type="match status" value="1"/>
</dbReference>
<evidence type="ECO:0000256" key="11">
    <source>
        <dbReference type="ARBA" id="ARBA00023317"/>
    </source>
</evidence>
<dbReference type="GO" id="GO:0010008">
    <property type="term" value="C:endosome membrane"/>
    <property type="evidence" value="ECO:0007669"/>
    <property type="project" value="UniProtKB-SubCell"/>
</dbReference>
<dbReference type="SUPFAM" id="SSF49562">
    <property type="entry name" value="C2 domain (Calcium/lipid-binding domain, CaLB)"/>
    <property type="match status" value="1"/>
</dbReference>
<feature type="active site" description="Charge relay system; for autoendoproteolytic cleavage activity" evidence="12">
    <location>
        <position position="670"/>
    </location>
</feature>
<dbReference type="RefSeq" id="XP_018736759.1">
    <property type="nucleotide sequence ID" value="XM_018882376.1"/>
</dbReference>
<sequence>MSKIQTEDGNGKQQAKTTPKRKAFRRQKSYELNVYSDIVGMAFMEIVSVSDLPSPKNMARTSFDMDPFVVVSFGKKTFRTPYKRHTLNPVYNEKLLFPIQRNERGYSIRFIVFDNDKLTLNDFVADVELHIKNLLGNVPHQDPDTGLYDAMLKNSVLSEADVGTYVLPLKMKKMEKFSGAVAPRLTVRAKFVPYAALRQQLWRGLAIQYDADDTKTISSVELNAMLDSLGSTLSAQTRANFFERFGKNVETDELTIDEIIMCLEDQIVKDAEDQRRRIETSDSVDSDTSSISSVGTESPPDKEYTAADIIYGDTNSKQSNGNSNSTLVERVIRLSVCPICRQPRLNKRSEIDLVSHVATCASMSWDKLDATVLDRYITSSQAQSRWYTTIVKKLSYGNYKLGANSANILVQDRVTGFIMEEKMSVYVRVGIRLLYKGLSSSRMETKRIRSLLRSLSIKQGVKFDSPSSVSSIVPFIKFHNLDMSESLEPVENFKTFNEFFYRKLKPGVRTLDSPNSDHVAVSPADCRATVFPTVSKAQEVWIKGRPFSVSRLLGDQYPEYVDRFTEGALAIFRLAPQDYHRFHSPVTGILGEPKLIAGEYYTVNPMAIRSALDVFGENVRVLVPIQSEEFGSVMVIAVGAMMVGSTVITAKPGEKINRMDELGYFQFGGSTLVVLFEPGAIVFDRDLEENSFQPLETLVTVGMSVGHTPSTEEWERDDLKSPEDASPEQKERAKRVITGLSG</sequence>
<dbReference type="UniPathway" id="UPA00558">
    <property type="reaction ID" value="UER00616"/>
</dbReference>
<feature type="active site" description="Charge relay system; for autoendoproteolytic cleavage activity" evidence="12">
    <location>
        <position position="583"/>
    </location>
</feature>
<dbReference type="GO" id="GO:0004609">
    <property type="term" value="F:phosphatidylserine decarboxylase activity"/>
    <property type="evidence" value="ECO:0007669"/>
    <property type="project" value="UniProtKB-UniRule"/>
</dbReference>